<dbReference type="OrthoDB" id="7868616at2"/>
<organism evidence="1 2">
    <name type="scientific">Roseibium alexandrii</name>
    <dbReference type="NCBI Taxonomy" id="388408"/>
    <lineage>
        <taxon>Bacteria</taxon>
        <taxon>Pseudomonadati</taxon>
        <taxon>Pseudomonadota</taxon>
        <taxon>Alphaproteobacteria</taxon>
        <taxon>Hyphomicrobiales</taxon>
        <taxon>Stappiaceae</taxon>
        <taxon>Roseibium</taxon>
    </lineage>
</organism>
<sequence>MNYSRAVFLINDQLRAIKCTYDEHGTETLFKTLDPTIEEGDLVVVPTDTRHGMTVVKVTEVDVDIDIDAPGNVNWIVCPVDQDTHEKNVASEKTAISKIKSAENRRKREQLRDSLFADHQETLKSLELAHMSDDKPAELGSPE</sequence>
<dbReference type="EMBL" id="CXWD01000004">
    <property type="protein sequence ID" value="CTQ67207.1"/>
    <property type="molecule type" value="Genomic_DNA"/>
</dbReference>
<reference evidence="2" key="1">
    <citation type="submission" date="2015-07" db="EMBL/GenBank/DDBJ databases">
        <authorList>
            <person name="Rodrigo-Torres Lidia"/>
            <person name="Arahal R.David."/>
        </authorList>
    </citation>
    <scope>NUCLEOTIDE SEQUENCE [LARGE SCALE GENOMIC DNA]</scope>
    <source>
        <strain evidence="2">CECT 5112</strain>
    </source>
</reference>
<accession>A0A0M6ZY28</accession>
<name>A0A0M6ZY28_9HYPH</name>
<dbReference type="Proteomes" id="UP000053235">
    <property type="component" value="Unassembled WGS sequence"/>
</dbReference>
<protein>
    <submittedName>
        <fullName evidence="1">Uncharacterized protein</fullName>
    </submittedName>
</protein>
<gene>
    <name evidence="1" type="ORF">LAX5112_01267</name>
</gene>
<dbReference type="RefSeq" id="WP_144432063.1">
    <property type="nucleotide sequence ID" value="NZ_CXWD01000004.1"/>
</dbReference>
<dbReference type="AlphaFoldDB" id="A0A0M6ZY28"/>
<evidence type="ECO:0000313" key="2">
    <source>
        <dbReference type="Proteomes" id="UP000053235"/>
    </source>
</evidence>
<evidence type="ECO:0000313" key="1">
    <source>
        <dbReference type="EMBL" id="CTQ67207.1"/>
    </source>
</evidence>
<keyword evidence="2" id="KW-1185">Reference proteome</keyword>
<proteinExistence type="predicted"/>